<keyword evidence="1" id="KW-0677">Repeat</keyword>
<dbReference type="Gene3D" id="3.80.10.10">
    <property type="entry name" value="Ribonuclease Inhibitor"/>
    <property type="match status" value="2"/>
</dbReference>
<dbReference type="Gene3D" id="3.40.50.300">
    <property type="entry name" value="P-loop containing nucleotide triphosphate hydrolases"/>
    <property type="match status" value="1"/>
</dbReference>
<organism evidence="9 10">
    <name type="scientific">Abrus precatorius</name>
    <name type="common">Indian licorice</name>
    <name type="synonym">Glycine abrus</name>
    <dbReference type="NCBI Taxonomy" id="3816"/>
    <lineage>
        <taxon>Eukaryota</taxon>
        <taxon>Viridiplantae</taxon>
        <taxon>Streptophyta</taxon>
        <taxon>Embryophyta</taxon>
        <taxon>Tracheophyta</taxon>
        <taxon>Spermatophyta</taxon>
        <taxon>Magnoliopsida</taxon>
        <taxon>eudicotyledons</taxon>
        <taxon>Gunneridae</taxon>
        <taxon>Pentapetalae</taxon>
        <taxon>rosids</taxon>
        <taxon>fabids</taxon>
        <taxon>Fabales</taxon>
        <taxon>Fabaceae</taxon>
        <taxon>Papilionoideae</taxon>
        <taxon>50 kb inversion clade</taxon>
        <taxon>NPAAA clade</taxon>
        <taxon>indigoferoid/millettioid clade</taxon>
        <taxon>Abreae</taxon>
        <taxon>Abrus</taxon>
    </lineage>
</organism>
<dbReference type="InterPro" id="IPR027417">
    <property type="entry name" value="P-loop_NTPase"/>
</dbReference>
<dbReference type="SUPFAM" id="SSF52047">
    <property type="entry name" value="RNI-like"/>
    <property type="match status" value="1"/>
</dbReference>
<dbReference type="PROSITE" id="PS51450">
    <property type="entry name" value="LRR"/>
    <property type="match status" value="2"/>
</dbReference>
<dbReference type="RefSeq" id="XP_027347883.1">
    <property type="nucleotide sequence ID" value="XM_027492082.1"/>
</dbReference>
<proteinExistence type="predicted"/>
<dbReference type="Pfam" id="PF18052">
    <property type="entry name" value="Rx_N"/>
    <property type="match status" value="1"/>
</dbReference>
<dbReference type="InterPro" id="IPR042197">
    <property type="entry name" value="Apaf_helical"/>
</dbReference>
<accession>A0A8B8KX13</accession>
<dbReference type="Gene3D" id="1.20.5.4130">
    <property type="match status" value="1"/>
</dbReference>
<dbReference type="FunFam" id="3.40.50.300:FF:001091">
    <property type="entry name" value="Probable disease resistance protein At1g61300"/>
    <property type="match status" value="1"/>
</dbReference>
<dbReference type="KEGG" id="aprc:113859271"/>
<evidence type="ECO:0000259" key="8">
    <source>
        <dbReference type="Pfam" id="PF23598"/>
    </source>
</evidence>
<feature type="domain" description="NB-ARC" evidence="5">
    <location>
        <begin position="165"/>
        <end position="336"/>
    </location>
</feature>
<dbReference type="FunFam" id="1.10.10.10:FF:000322">
    <property type="entry name" value="Probable disease resistance protein At1g63360"/>
    <property type="match status" value="1"/>
</dbReference>
<evidence type="ECO:0000256" key="4">
    <source>
        <dbReference type="ARBA" id="ARBA00022840"/>
    </source>
</evidence>
<sequence length="953" mass="108707">MAEQVPYGVAANFIHKLASASLHEFGQIYGVTNELEDLKNTIESIHAVLLDADEKQEQDYAVQIWIRRLKEVLLHADDLIDDLIVENMRQKVEAFHSFSSSNRISLPIQMADEIKRTQETLNDVLQEISKLNLSQRAVVSKQFDSVRRETSSFVLESDIIGREDGKKKIISLLKQPNKKQNVSCIAIVGIGGLGKTALAQLVYNDVEVQKIFEKHMWVCVSDNFDIKTIVKKMLESLTGVQSDEKLSLDNLQSKLRKKLRGKKYLIVLDDIWNENHTKWADLRTYLMCGTQDSKILVTTRSEVVARKMGVSDPYVLNGLTTEESWCLLKNIAFEDDTMGVNQTLELIGKKIAEKCGGVPLAIKTLGGLLQGKREEGEWINVLHGDFWKLCKDEDSIMPVLKLSYQNLSPQLRQCFSYCSLYPKDWEIEKDELIQLWMAHGFLECSTENEHMEDIGNQFVELFLMKSFFQDAKVNKQGEILSFKMHDLIHDLAMLVAGNDCCHLDNKGKGLVRRPMHVSLEPNAICLLDSLDASRLRTLILRSYNGEDLSVISKFEYLRVLTLSSNSITELPDSIGNFDHLRYLNLSNCRLTSLPKFIGNLVCLQTLILNSCAKLEFYTAVVTKLINLRHLDISKCRAFEHGMPFGLGKLSIGGYPGLAFPNWLSSLQNIVEISLRECSNCRHLSPLEHLLCLKSLEIRFLGELEYIYFTEDFSKTFFPSLECLHLIDCPKFKGWCKKVDDANDTKQSLHYHSLPPFPCLSQLEIRACPQLIWMPTFPKLVKELLLESCSLEPLKETLNMASSLCLVDSFTPLSMLKCLHIYGDLNMTSIPNNWMQNLTSLEQLIFGWSQSKTFQEFEIWFKDDLNYLPYLQKISVQFCKNLEALPDWMCNLSSLKHITIWSCPKLVSLPEGMPRLSNLQTVEIIGCPFLHQNFKGGRSATWPNIACIPKIILK</sequence>
<dbReference type="GO" id="GO:0005524">
    <property type="term" value="F:ATP binding"/>
    <property type="evidence" value="ECO:0007669"/>
    <property type="project" value="UniProtKB-KW"/>
</dbReference>
<evidence type="ECO:0000259" key="7">
    <source>
        <dbReference type="Pfam" id="PF23559"/>
    </source>
</evidence>
<dbReference type="InterPro" id="IPR055414">
    <property type="entry name" value="LRR_R13L4/SHOC2-like"/>
</dbReference>
<keyword evidence="3" id="KW-0611">Plant defense</keyword>
<name>A0A8B8KX13_ABRPR</name>
<dbReference type="GO" id="GO:0051707">
    <property type="term" value="P:response to other organism"/>
    <property type="evidence" value="ECO:0007669"/>
    <property type="project" value="UniProtKB-ARBA"/>
</dbReference>
<dbReference type="SUPFAM" id="SSF52540">
    <property type="entry name" value="P-loop containing nucleoside triphosphate hydrolases"/>
    <property type="match status" value="1"/>
</dbReference>
<dbReference type="InterPro" id="IPR036388">
    <property type="entry name" value="WH-like_DNA-bd_sf"/>
</dbReference>
<dbReference type="Pfam" id="PF00931">
    <property type="entry name" value="NB-ARC"/>
    <property type="match status" value="1"/>
</dbReference>
<dbReference type="Gene3D" id="1.10.10.10">
    <property type="entry name" value="Winged helix-like DNA-binding domain superfamily/Winged helix DNA-binding domain"/>
    <property type="match status" value="1"/>
</dbReference>
<dbReference type="OrthoDB" id="5279713at2759"/>
<evidence type="ECO:0000256" key="3">
    <source>
        <dbReference type="ARBA" id="ARBA00022821"/>
    </source>
</evidence>
<dbReference type="Proteomes" id="UP000694853">
    <property type="component" value="Unplaced"/>
</dbReference>
<keyword evidence="2" id="KW-0547">Nucleotide-binding</keyword>
<evidence type="ECO:0000259" key="5">
    <source>
        <dbReference type="Pfam" id="PF00931"/>
    </source>
</evidence>
<reference evidence="9" key="1">
    <citation type="journal article" date="2019" name="Toxins">
        <title>Detection of Abrin-Like and Prepropulchellin-Like Toxin Genes and Transcripts Using Whole Genome Sequencing and Full-Length Transcript Sequencing of Abrus precatorius.</title>
        <authorList>
            <person name="Hovde B.T."/>
            <person name="Daligault H.E."/>
            <person name="Hanschen E.R."/>
            <person name="Kunde Y.A."/>
            <person name="Johnson M.B."/>
            <person name="Starkenburg S.R."/>
            <person name="Johnson S.L."/>
        </authorList>
    </citation>
    <scope>NUCLEOTIDE SEQUENCE [LARGE SCALE GENOMIC DNA]</scope>
</reference>
<dbReference type="InterPro" id="IPR041118">
    <property type="entry name" value="Rx_N"/>
</dbReference>
<dbReference type="InterPro" id="IPR032675">
    <property type="entry name" value="LRR_dom_sf"/>
</dbReference>
<feature type="domain" description="Disease resistance R13L4/SHOC-2-like LRR" evidence="8">
    <location>
        <begin position="535"/>
        <end position="785"/>
    </location>
</feature>
<dbReference type="GeneID" id="113859271"/>
<dbReference type="SUPFAM" id="SSF52058">
    <property type="entry name" value="L domain-like"/>
    <property type="match status" value="1"/>
</dbReference>
<feature type="domain" description="Disease resistance N-terminal" evidence="6">
    <location>
        <begin position="12"/>
        <end position="98"/>
    </location>
</feature>
<dbReference type="AlphaFoldDB" id="A0A8B8KX13"/>
<dbReference type="Pfam" id="PF23598">
    <property type="entry name" value="LRR_14"/>
    <property type="match status" value="1"/>
</dbReference>
<keyword evidence="9" id="KW-1185">Reference proteome</keyword>
<dbReference type="GO" id="GO:0043531">
    <property type="term" value="F:ADP binding"/>
    <property type="evidence" value="ECO:0007669"/>
    <property type="project" value="InterPro"/>
</dbReference>
<dbReference type="PANTHER" id="PTHR36766">
    <property type="entry name" value="PLANT BROAD-SPECTRUM MILDEW RESISTANCE PROTEIN RPW8"/>
    <property type="match status" value="1"/>
</dbReference>
<dbReference type="PRINTS" id="PR00364">
    <property type="entry name" value="DISEASERSIST"/>
</dbReference>
<dbReference type="InterPro" id="IPR058922">
    <property type="entry name" value="WHD_DRP"/>
</dbReference>
<dbReference type="InterPro" id="IPR002182">
    <property type="entry name" value="NB-ARC"/>
</dbReference>
<evidence type="ECO:0000313" key="9">
    <source>
        <dbReference type="Proteomes" id="UP000694853"/>
    </source>
</evidence>
<dbReference type="InterPro" id="IPR001611">
    <property type="entry name" value="Leu-rich_rpt"/>
</dbReference>
<keyword evidence="4" id="KW-0067">ATP-binding</keyword>
<dbReference type="Gene3D" id="1.10.8.430">
    <property type="entry name" value="Helical domain of apoptotic protease-activating factors"/>
    <property type="match status" value="1"/>
</dbReference>
<dbReference type="PANTHER" id="PTHR36766:SF40">
    <property type="entry name" value="DISEASE RESISTANCE PROTEIN RGA3"/>
    <property type="match status" value="1"/>
</dbReference>
<gene>
    <name evidence="10" type="primary">LOC113859271</name>
</gene>
<evidence type="ECO:0000256" key="2">
    <source>
        <dbReference type="ARBA" id="ARBA00022741"/>
    </source>
</evidence>
<feature type="domain" description="Disease resistance protein winged helix" evidence="7">
    <location>
        <begin position="420"/>
        <end position="492"/>
    </location>
</feature>
<dbReference type="GO" id="GO:0006952">
    <property type="term" value="P:defense response"/>
    <property type="evidence" value="ECO:0007669"/>
    <property type="project" value="UniProtKB-KW"/>
</dbReference>
<dbReference type="Pfam" id="PF23559">
    <property type="entry name" value="WHD_DRP"/>
    <property type="match status" value="1"/>
</dbReference>
<evidence type="ECO:0000313" key="10">
    <source>
        <dbReference type="RefSeq" id="XP_027347883.1"/>
    </source>
</evidence>
<reference evidence="10" key="2">
    <citation type="submission" date="2025-08" db="UniProtKB">
        <authorList>
            <consortium name="RefSeq"/>
        </authorList>
    </citation>
    <scope>IDENTIFICATION</scope>
    <source>
        <tissue evidence="10">Young leaves</tissue>
    </source>
</reference>
<evidence type="ECO:0000259" key="6">
    <source>
        <dbReference type="Pfam" id="PF18052"/>
    </source>
</evidence>
<evidence type="ECO:0000256" key="1">
    <source>
        <dbReference type="ARBA" id="ARBA00022737"/>
    </source>
</evidence>
<protein>
    <submittedName>
        <fullName evidence="10">Disease resistance protein RGA1</fullName>
    </submittedName>
</protein>